<dbReference type="GO" id="GO:0008474">
    <property type="term" value="F:palmitoyl-(protein) hydrolase activity"/>
    <property type="evidence" value="ECO:0007669"/>
    <property type="project" value="TreeGrafter"/>
</dbReference>
<dbReference type="GO" id="GO:0010008">
    <property type="term" value="C:endosome membrane"/>
    <property type="evidence" value="ECO:0007669"/>
    <property type="project" value="TreeGrafter"/>
</dbReference>
<dbReference type="GO" id="GO:0005886">
    <property type="term" value="C:plasma membrane"/>
    <property type="evidence" value="ECO:0007669"/>
    <property type="project" value="TreeGrafter"/>
</dbReference>
<keyword evidence="2" id="KW-1185">Reference proteome</keyword>
<accession>A0A183EVS3</accession>
<dbReference type="EMBL" id="UYRT01103590">
    <property type="protein sequence ID" value="VDN43711.1"/>
    <property type="molecule type" value="Genomic_DNA"/>
</dbReference>
<organism evidence="3">
    <name type="scientific">Gongylonema pulchrum</name>
    <dbReference type="NCBI Taxonomy" id="637853"/>
    <lineage>
        <taxon>Eukaryota</taxon>
        <taxon>Metazoa</taxon>
        <taxon>Ecdysozoa</taxon>
        <taxon>Nematoda</taxon>
        <taxon>Chromadorea</taxon>
        <taxon>Rhabditida</taxon>
        <taxon>Spirurina</taxon>
        <taxon>Spiruromorpha</taxon>
        <taxon>Spiruroidea</taxon>
        <taxon>Gongylonematidae</taxon>
        <taxon>Gongylonema</taxon>
    </lineage>
</organism>
<reference evidence="3" key="1">
    <citation type="submission" date="2016-06" db="UniProtKB">
        <authorList>
            <consortium name="WormBaseParasite"/>
        </authorList>
    </citation>
    <scope>IDENTIFICATION</scope>
</reference>
<dbReference type="AlphaFoldDB" id="A0A183EVS3"/>
<evidence type="ECO:0000313" key="3">
    <source>
        <dbReference type="WBParaSite" id="GPUH_0002509401-mRNA-1"/>
    </source>
</evidence>
<evidence type="ECO:0000313" key="1">
    <source>
        <dbReference type="EMBL" id="VDN43711.1"/>
    </source>
</evidence>
<protein>
    <submittedName>
        <fullName evidence="3">Hydrolase_4 domain-containing protein</fullName>
    </submittedName>
</protein>
<dbReference type="SUPFAM" id="SSF53474">
    <property type="entry name" value="alpha/beta-Hydrolases"/>
    <property type="match status" value="1"/>
</dbReference>
<evidence type="ECO:0000313" key="2">
    <source>
        <dbReference type="Proteomes" id="UP000271098"/>
    </source>
</evidence>
<reference evidence="1 2" key="2">
    <citation type="submission" date="2018-11" db="EMBL/GenBank/DDBJ databases">
        <authorList>
            <consortium name="Pathogen Informatics"/>
        </authorList>
    </citation>
    <scope>NUCLEOTIDE SEQUENCE [LARGE SCALE GENOMIC DNA]</scope>
</reference>
<sequence length="153" mass="17321">HCLHRRDWRFGLEHECAAEVAGIECFVTRTEAKNHIACVFVRKTKPRYTLLFSHPNGSDISDHLIGLPNLHDAARFLNCNVCSYDYSGYGISDGTPSEKNLYSDICAVYKIQFTFKHSNTPQLITSLIVITIYSPNQLHDLMSICNDYSSCTV</sequence>
<name>A0A183EVS3_9BILA</name>
<dbReference type="InterPro" id="IPR029058">
    <property type="entry name" value="AB_hydrolase_fold"/>
</dbReference>
<dbReference type="Proteomes" id="UP000271098">
    <property type="component" value="Unassembled WGS sequence"/>
</dbReference>
<gene>
    <name evidence="1" type="ORF">GPUH_LOCUS25065</name>
</gene>
<dbReference type="PANTHER" id="PTHR12277:SF81">
    <property type="entry name" value="PROTEIN ABHD13"/>
    <property type="match status" value="1"/>
</dbReference>
<dbReference type="WBParaSite" id="GPUH_0002509401-mRNA-1">
    <property type="protein sequence ID" value="GPUH_0002509401-mRNA-1"/>
    <property type="gene ID" value="GPUH_0002509401"/>
</dbReference>
<dbReference type="PANTHER" id="PTHR12277">
    <property type="entry name" value="ALPHA/BETA HYDROLASE DOMAIN-CONTAINING PROTEIN"/>
    <property type="match status" value="1"/>
</dbReference>
<proteinExistence type="predicted"/>
<dbReference type="OrthoDB" id="446723at2759"/>